<comment type="caution">
    <text evidence="1">The sequence shown here is derived from an EMBL/GenBank/DDBJ whole genome shotgun (WGS) entry which is preliminary data.</text>
</comment>
<dbReference type="InterPro" id="IPR003749">
    <property type="entry name" value="ThiS/MoaD-like"/>
</dbReference>
<dbReference type="Proteomes" id="UP000021816">
    <property type="component" value="Unassembled WGS sequence"/>
</dbReference>
<sequence>MPMPITLKLYAFLSDYLPAEARRSNAVVLDVPDQTTVAALIATWALPPRLVHLVLLNGEFIPPQARAERALIAGDVLAIWPPIAGG</sequence>
<dbReference type="Gene3D" id="3.10.20.30">
    <property type="match status" value="1"/>
</dbReference>
<dbReference type="InterPro" id="IPR016155">
    <property type="entry name" value="Mopterin_synth/thiamin_S_b"/>
</dbReference>
<name>A0A011PTN7_9PROT</name>
<dbReference type="AlphaFoldDB" id="A0A011PTN7"/>
<dbReference type="EMBL" id="JEMX01000039">
    <property type="protein sequence ID" value="EXI80190.1"/>
    <property type="molecule type" value="Genomic_DNA"/>
</dbReference>
<dbReference type="InterPro" id="IPR012675">
    <property type="entry name" value="Beta-grasp_dom_sf"/>
</dbReference>
<protein>
    <submittedName>
        <fullName evidence="1">Sulfur carrier protein ThiS</fullName>
    </submittedName>
</protein>
<gene>
    <name evidence="1" type="ORF">AW10_01967</name>
</gene>
<dbReference type="PATRIC" id="fig|1454003.3.peg.2017"/>
<evidence type="ECO:0000313" key="2">
    <source>
        <dbReference type="Proteomes" id="UP000021816"/>
    </source>
</evidence>
<dbReference type="STRING" id="1454003.AW10_01967"/>
<evidence type="ECO:0000313" key="1">
    <source>
        <dbReference type="EMBL" id="EXI80190.1"/>
    </source>
</evidence>
<organism evidence="1 2">
    <name type="scientific">Candidatus Accumulibacter appositus</name>
    <dbReference type="NCBI Taxonomy" id="1454003"/>
    <lineage>
        <taxon>Bacteria</taxon>
        <taxon>Pseudomonadati</taxon>
        <taxon>Pseudomonadota</taxon>
        <taxon>Betaproteobacteria</taxon>
        <taxon>Candidatus Accumulibacter</taxon>
    </lineage>
</organism>
<dbReference type="Pfam" id="PF02597">
    <property type="entry name" value="ThiS"/>
    <property type="match status" value="1"/>
</dbReference>
<proteinExistence type="predicted"/>
<reference evidence="1 2" key="1">
    <citation type="submission" date="2014-02" db="EMBL/GenBank/DDBJ databases">
        <title>Expanding our view of genomic diversity in Candidatus Accumulibacter clades.</title>
        <authorList>
            <person name="Skennerton C.T."/>
            <person name="Barr J.J."/>
            <person name="Slater F.R."/>
            <person name="Bond P.L."/>
            <person name="Tyson G.W."/>
        </authorList>
    </citation>
    <scope>NUCLEOTIDE SEQUENCE [LARGE SCALE GENOMIC DNA]</scope>
    <source>
        <strain evidence="2">BA-92</strain>
    </source>
</reference>
<accession>A0A011PTN7</accession>
<dbReference type="SUPFAM" id="SSF54285">
    <property type="entry name" value="MoaD/ThiS"/>
    <property type="match status" value="1"/>
</dbReference>